<organism evidence="13 14">
    <name type="scientific">Paenirhodobacter hankyongi</name>
    <dbReference type="NCBI Taxonomy" id="2294033"/>
    <lineage>
        <taxon>Bacteria</taxon>
        <taxon>Pseudomonadati</taxon>
        <taxon>Pseudomonadota</taxon>
        <taxon>Alphaproteobacteria</taxon>
        <taxon>Rhodobacterales</taxon>
        <taxon>Rhodobacter group</taxon>
        <taxon>Paenirhodobacter</taxon>
    </lineage>
</organism>
<dbReference type="GO" id="GO:0005524">
    <property type="term" value="F:ATP binding"/>
    <property type="evidence" value="ECO:0007669"/>
    <property type="project" value="UniProtKB-UniRule"/>
</dbReference>
<dbReference type="GO" id="GO:0046933">
    <property type="term" value="F:proton-transporting ATP synthase activity, rotational mechanism"/>
    <property type="evidence" value="ECO:0007669"/>
    <property type="project" value="UniProtKB-UniRule"/>
</dbReference>
<comment type="subunit">
    <text evidence="10">F-type ATPases have 2 components, CF(1) - the catalytic core - and CF(0) - the membrane proton channel. CF(1) has five subunits: alpha(3), beta(3), gamma(1), delta(1), epsilon(1). CF(0) has three main subunits: a, b and c.</text>
</comment>
<dbReference type="InterPro" id="IPR001469">
    <property type="entry name" value="ATP_synth_F1_dsu/esu"/>
</dbReference>
<evidence type="ECO:0000256" key="10">
    <source>
        <dbReference type="HAMAP-Rule" id="MF_00530"/>
    </source>
</evidence>
<keyword evidence="13" id="KW-0378">Hydrolase</keyword>
<sequence>MSGLHLTVTTPLAVVLDEGEVASIRAEDESGGFGLMPGHADLLTVLRPSVLHWRRADGPWHHVALRGGVMRVAGDAVRVACREAVAGDDLDQLEALVVEQAAAQADAARRARGEQLRLHTAAIRNLMRKLGPGGGPEPEFDEIGEAFR</sequence>
<evidence type="ECO:0000256" key="4">
    <source>
        <dbReference type="ARBA" id="ARBA00022448"/>
    </source>
</evidence>
<evidence type="ECO:0000313" key="13">
    <source>
        <dbReference type="EMBL" id="RLL72456.1"/>
    </source>
</evidence>
<dbReference type="RefSeq" id="WP_121530891.1">
    <property type="nucleotide sequence ID" value="NZ_RCHI01000002.1"/>
</dbReference>
<comment type="similarity">
    <text evidence="3 10">Belongs to the ATPase epsilon chain family.</text>
</comment>
<keyword evidence="14" id="KW-1185">Reference proteome</keyword>
<evidence type="ECO:0000256" key="3">
    <source>
        <dbReference type="ARBA" id="ARBA00005712"/>
    </source>
</evidence>
<evidence type="ECO:0000259" key="12">
    <source>
        <dbReference type="Pfam" id="PF02823"/>
    </source>
</evidence>
<comment type="caution">
    <text evidence="13">The sequence shown here is derived from an EMBL/GenBank/DDBJ whole genome shotgun (WGS) entry which is preliminary data.</text>
</comment>
<keyword evidence="5 10" id="KW-0375">Hydrogen ion transport</keyword>
<evidence type="ECO:0000256" key="8">
    <source>
        <dbReference type="ARBA" id="ARBA00023196"/>
    </source>
</evidence>
<protein>
    <recommendedName>
        <fullName evidence="10">ATP synthase epsilon chain</fullName>
    </recommendedName>
    <alternativeName>
        <fullName evidence="10">ATP synthase F1 sector epsilon subunit</fullName>
    </alternativeName>
    <alternativeName>
        <fullName evidence="10">F-ATPase epsilon subunit</fullName>
    </alternativeName>
</protein>
<feature type="region of interest" description="Disordered" evidence="11">
    <location>
        <begin position="128"/>
        <end position="148"/>
    </location>
</feature>
<feature type="compositionally biased region" description="Acidic residues" evidence="11">
    <location>
        <begin position="138"/>
        <end position="148"/>
    </location>
</feature>
<accession>A0A421BVX6</accession>
<dbReference type="GO" id="GO:0005886">
    <property type="term" value="C:plasma membrane"/>
    <property type="evidence" value="ECO:0007669"/>
    <property type="project" value="UniProtKB-SubCell"/>
</dbReference>
<keyword evidence="9 10" id="KW-0066">ATP synthesis</keyword>
<keyword evidence="6 10" id="KW-0406">Ion transport</keyword>
<dbReference type="PANTHER" id="PTHR13822">
    <property type="entry name" value="ATP SYNTHASE DELTA/EPSILON CHAIN"/>
    <property type="match status" value="1"/>
</dbReference>
<evidence type="ECO:0000256" key="1">
    <source>
        <dbReference type="ARBA" id="ARBA00003543"/>
    </source>
</evidence>
<dbReference type="GO" id="GO:0012505">
    <property type="term" value="C:endomembrane system"/>
    <property type="evidence" value="ECO:0007669"/>
    <property type="project" value="UniProtKB-SubCell"/>
</dbReference>
<dbReference type="NCBIfam" id="TIGR03166">
    <property type="entry name" value="alt_F1F0_F1_eps"/>
    <property type="match status" value="1"/>
</dbReference>
<evidence type="ECO:0000256" key="7">
    <source>
        <dbReference type="ARBA" id="ARBA00023136"/>
    </source>
</evidence>
<evidence type="ECO:0000313" key="14">
    <source>
        <dbReference type="Proteomes" id="UP000279673"/>
    </source>
</evidence>
<evidence type="ECO:0000256" key="9">
    <source>
        <dbReference type="ARBA" id="ARBA00023310"/>
    </source>
</evidence>
<comment type="subcellular location">
    <subcellularLocation>
        <location evidence="10">Cell membrane</location>
        <topology evidence="10">Peripheral membrane protein</topology>
    </subcellularLocation>
    <subcellularLocation>
        <location evidence="2">Endomembrane system</location>
        <topology evidence="2">Peripheral membrane protein</topology>
    </subcellularLocation>
</comment>
<evidence type="ECO:0000256" key="6">
    <source>
        <dbReference type="ARBA" id="ARBA00023065"/>
    </source>
</evidence>
<dbReference type="GO" id="GO:0045259">
    <property type="term" value="C:proton-transporting ATP synthase complex"/>
    <property type="evidence" value="ECO:0007669"/>
    <property type="project" value="UniProtKB-KW"/>
</dbReference>
<dbReference type="Proteomes" id="UP000279673">
    <property type="component" value="Unassembled WGS sequence"/>
</dbReference>
<reference evidence="13 14" key="1">
    <citation type="submission" date="2018-10" db="EMBL/GenBank/DDBJ databases">
        <title>Rhodobacter sp . BO-81.</title>
        <authorList>
            <person name="Im W.T."/>
        </authorList>
    </citation>
    <scope>NUCLEOTIDE SEQUENCE [LARGE SCALE GENOMIC DNA]</scope>
    <source>
        <strain evidence="13 14">BO-81</strain>
    </source>
</reference>
<dbReference type="InterPro" id="IPR024037">
    <property type="entry name" value="Alt_ATP_synth_F1_esu"/>
</dbReference>
<evidence type="ECO:0000256" key="5">
    <source>
        <dbReference type="ARBA" id="ARBA00022781"/>
    </source>
</evidence>
<comment type="function">
    <text evidence="1 10">Produces ATP from ADP in the presence of a proton gradient across the membrane.</text>
</comment>
<name>A0A421BVX6_9RHOB</name>
<proteinExistence type="inferred from homology"/>
<feature type="domain" description="ATP synthase F1 complex delta/epsilon subunit N-terminal" evidence="12">
    <location>
        <begin position="4"/>
        <end position="84"/>
    </location>
</feature>
<dbReference type="PANTHER" id="PTHR13822:SF10">
    <property type="entry name" value="ATP SYNTHASE EPSILON CHAIN, CHLOROPLASTIC"/>
    <property type="match status" value="1"/>
</dbReference>
<keyword evidence="8 10" id="KW-0139">CF(1)</keyword>
<dbReference type="SUPFAM" id="SSF51344">
    <property type="entry name" value="Epsilon subunit of F1F0-ATP synthase N-terminal domain"/>
    <property type="match status" value="1"/>
</dbReference>
<dbReference type="AlphaFoldDB" id="A0A421BVX6"/>
<evidence type="ECO:0000256" key="2">
    <source>
        <dbReference type="ARBA" id="ARBA00004184"/>
    </source>
</evidence>
<gene>
    <name evidence="10" type="primary">atpC</name>
    <name evidence="13" type="ORF">DYS74_03350</name>
</gene>
<dbReference type="EMBL" id="RCHI01000002">
    <property type="protein sequence ID" value="RLL72456.1"/>
    <property type="molecule type" value="Genomic_DNA"/>
</dbReference>
<dbReference type="Pfam" id="PF02823">
    <property type="entry name" value="ATP-synt_DE_N"/>
    <property type="match status" value="1"/>
</dbReference>
<dbReference type="InterPro" id="IPR020546">
    <property type="entry name" value="ATP_synth_F1_dsu/esu_N"/>
</dbReference>
<keyword evidence="10" id="KW-1003">Cell membrane</keyword>
<dbReference type="NCBIfam" id="NF009981">
    <property type="entry name" value="PRK13447.1"/>
    <property type="match status" value="1"/>
</dbReference>
<dbReference type="Gene3D" id="2.60.15.10">
    <property type="entry name" value="F0F1 ATP synthase delta/epsilon subunit, N-terminal"/>
    <property type="match status" value="1"/>
</dbReference>
<dbReference type="CDD" id="cd12152">
    <property type="entry name" value="F1-ATPase_delta"/>
    <property type="match status" value="1"/>
</dbReference>
<keyword evidence="4 10" id="KW-0813">Transport</keyword>
<dbReference type="InterPro" id="IPR036771">
    <property type="entry name" value="ATPsynth_dsu/esu_N"/>
</dbReference>
<dbReference type="GO" id="GO:0016787">
    <property type="term" value="F:hydrolase activity"/>
    <property type="evidence" value="ECO:0007669"/>
    <property type="project" value="UniProtKB-KW"/>
</dbReference>
<dbReference type="HAMAP" id="MF_00530">
    <property type="entry name" value="ATP_synth_epsil_bac"/>
    <property type="match status" value="1"/>
</dbReference>
<evidence type="ECO:0000256" key="11">
    <source>
        <dbReference type="SAM" id="MobiDB-lite"/>
    </source>
</evidence>
<keyword evidence="7 10" id="KW-0472">Membrane</keyword>